<sequence length="86" mass="9542">MTQEAEETTEISPSAEETVLSPIDQDTLTPPTESETMEPKEIAITNEEEKPDKEEIPEAWPVSEETAPATEEGFVGSFIEEDEDDN</sequence>
<evidence type="ECO:0000313" key="3">
    <source>
        <dbReference type="Proteomes" id="UP000585474"/>
    </source>
</evidence>
<evidence type="ECO:0000313" key="2">
    <source>
        <dbReference type="EMBL" id="GFZ13355.1"/>
    </source>
</evidence>
<reference evidence="2 3" key="1">
    <citation type="submission" date="2019-07" db="EMBL/GenBank/DDBJ databases">
        <title>De Novo Assembly of kiwifruit Actinidia rufa.</title>
        <authorList>
            <person name="Sugita-Konishi S."/>
            <person name="Sato K."/>
            <person name="Mori E."/>
            <person name="Abe Y."/>
            <person name="Kisaki G."/>
            <person name="Hamano K."/>
            <person name="Suezawa K."/>
            <person name="Otani M."/>
            <person name="Fukuda T."/>
            <person name="Manabe T."/>
            <person name="Gomi K."/>
            <person name="Tabuchi M."/>
            <person name="Akimitsu K."/>
            <person name="Kataoka I."/>
        </authorList>
    </citation>
    <scope>NUCLEOTIDE SEQUENCE [LARGE SCALE GENOMIC DNA]</scope>
    <source>
        <strain evidence="3">cv. Fuchu</strain>
    </source>
</reference>
<gene>
    <name evidence="2" type="ORF">Acr_23g0017400</name>
</gene>
<feature type="compositionally biased region" description="Basic and acidic residues" evidence="1">
    <location>
        <begin position="37"/>
        <end position="56"/>
    </location>
</feature>
<organism evidence="2 3">
    <name type="scientific">Actinidia rufa</name>
    <dbReference type="NCBI Taxonomy" id="165716"/>
    <lineage>
        <taxon>Eukaryota</taxon>
        <taxon>Viridiplantae</taxon>
        <taxon>Streptophyta</taxon>
        <taxon>Embryophyta</taxon>
        <taxon>Tracheophyta</taxon>
        <taxon>Spermatophyta</taxon>
        <taxon>Magnoliopsida</taxon>
        <taxon>eudicotyledons</taxon>
        <taxon>Gunneridae</taxon>
        <taxon>Pentapetalae</taxon>
        <taxon>asterids</taxon>
        <taxon>Ericales</taxon>
        <taxon>Actinidiaceae</taxon>
        <taxon>Actinidia</taxon>
    </lineage>
</organism>
<feature type="region of interest" description="Disordered" evidence="1">
    <location>
        <begin position="1"/>
        <end position="86"/>
    </location>
</feature>
<evidence type="ECO:0000256" key="1">
    <source>
        <dbReference type="SAM" id="MobiDB-lite"/>
    </source>
</evidence>
<accession>A0A7J0GRB7</accession>
<dbReference type="Proteomes" id="UP000585474">
    <property type="component" value="Unassembled WGS sequence"/>
</dbReference>
<keyword evidence="3" id="KW-1185">Reference proteome</keyword>
<feature type="compositionally biased region" description="Polar residues" evidence="1">
    <location>
        <begin position="24"/>
        <end position="34"/>
    </location>
</feature>
<comment type="caution">
    <text evidence="2">The sequence shown here is derived from an EMBL/GenBank/DDBJ whole genome shotgun (WGS) entry which is preliminary data.</text>
</comment>
<protein>
    <submittedName>
        <fullName evidence="2">Uncharacterized protein</fullName>
    </submittedName>
</protein>
<name>A0A7J0GRB7_9ERIC</name>
<dbReference type="AlphaFoldDB" id="A0A7J0GRB7"/>
<dbReference type="EMBL" id="BJWL01000023">
    <property type="protein sequence ID" value="GFZ13355.1"/>
    <property type="molecule type" value="Genomic_DNA"/>
</dbReference>
<proteinExistence type="predicted"/>
<dbReference type="OrthoDB" id="1706057at2759"/>